<gene>
    <name evidence="10" type="ORF">SPHA_59009</name>
</gene>
<feature type="transmembrane region" description="Helical" evidence="8">
    <location>
        <begin position="317"/>
        <end position="335"/>
    </location>
</feature>
<dbReference type="SUPFAM" id="SSF103473">
    <property type="entry name" value="MFS general substrate transporter"/>
    <property type="match status" value="1"/>
</dbReference>
<dbReference type="GO" id="GO:0022857">
    <property type="term" value="F:transmembrane transporter activity"/>
    <property type="evidence" value="ECO:0007669"/>
    <property type="project" value="InterPro"/>
</dbReference>
<keyword evidence="3" id="KW-0813">Transport</keyword>
<accession>A0A812DN13</accession>
<evidence type="ECO:0000256" key="7">
    <source>
        <dbReference type="ARBA" id="ARBA00023136"/>
    </source>
</evidence>
<evidence type="ECO:0000256" key="8">
    <source>
        <dbReference type="SAM" id="Phobius"/>
    </source>
</evidence>
<protein>
    <submittedName>
        <fullName evidence="10">SLC37A1_2</fullName>
    </submittedName>
</protein>
<keyword evidence="5 8" id="KW-0812">Transmembrane</keyword>
<feature type="transmembrane region" description="Helical" evidence="8">
    <location>
        <begin position="51"/>
        <end position="70"/>
    </location>
</feature>
<dbReference type="Pfam" id="PF07690">
    <property type="entry name" value="MFS_1"/>
    <property type="match status" value="1"/>
</dbReference>
<feature type="transmembrane region" description="Helical" evidence="8">
    <location>
        <begin position="12"/>
        <end position="31"/>
    </location>
</feature>
<sequence length="425" mass="46722">MLFREVTPLRWRQFVTFLLGWISYASTYFLRKPLGVVKTDLEVILKISKTQLGWLDTALLLPYAVMQILLGSIGDKIGARKTLGICLILSGLSMVSFGFWSNFYVFAFLLFINGAAQAQCWPNCVKILGEWFPDRVRNSVFGIFGTCAFGGGIMGTALAVILQTNYGWRNVFALPSSLVVLMGFAVLLQFKQPTELNIEVPGKESSKSVPGSESKLNYFQLMKIPMMMEVALAVFCLKVVRYSMYMWLPMFLYNELKYTKNQAGLFSTTFEIGGVLGSFGIGFVMDRYFSKCPLLGTTLSAFLSGITLVLFNLTSHWGIFFNNFFMLLAGAFNCGPDSILGAAVPSKIGAQDGRNAAAAAVGFVNGFGSLGTVLEGPIIGLVSTMYGWSGMFYLMIGLSLFGSTMVLKAAHTQKSQEKNAIFQEV</sequence>
<feature type="transmembrane region" description="Helical" evidence="8">
    <location>
        <begin position="224"/>
        <end position="244"/>
    </location>
</feature>
<dbReference type="InterPro" id="IPR000849">
    <property type="entry name" value="Sugar_P_transporter"/>
</dbReference>
<name>A0A812DN13_ACAPH</name>
<feature type="transmembrane region" description="Helical" evidence="8">
    <location>
        <begin position="264"/>
        <end position="285"/>
    </location>
</feature>
<feature type="transmembrane region" description="Helical" evidence="8">
    <location>
        <begin position="386"/>
        <end position="407"/>
    </location>
</feature>
<dbReference type="PANTHER" id="PTHR43184:SF30">
    <property type="entry name" value="MFS DOMAIN-CONTAINING PROTEIN"/>
    <property type="match status" value="1"/>
</dbReference>
<evidence type="ECO:0000256" key="3">
    <source>
        <dbReference type="ARBA" id="ARBA00022448"/>
    </source>
</evidence>
<feature type="domain" description="Major facilitator superfamily (MFS) profile" evidence="9">
    <location>
        <begin position="12"/>
        <end position="414"/>
    </location>
</feature>
<evidence type="ECO:0000256" key="2">
    <source>
        <dbReference type="ARBA" id="ARBA00009598"/>
    </source>
</evidence>
<reference evidence="10" key="1">
    <citation type="submission" date="2021-01" db="EMBL/GenBank/DDBJ databases">
        <authorList>
            <person name="Li R."/>
            <person name="Bekaert M."/>
        </authorList>
    </citation>
    <scope>NUCLEOTIDE SEQUENCE</scope>
    <source>
        <strain evidence="10">Farmed</strain>
    </source>
</reference>
<evidence type="ECO:0000259" key="9">
    <source>
        <dbReference type="PROSITE" id="PS50850"/>
    </source>
</evidence>
<feature type="transmembrane region" description="Helical" evidence="8">
    <location>
        <begin position="292"/>
        <end position="311"/>
    </location>
</feature>
<dbReference type="AlphaFoldDB" id="A0A812DN13"/>
<keyword evidence="11" id="KW-1185">Reference proteome</keyword>
<dbReference type="OrthoDB" id="3639251at2759"/>
<dbReference type="PIRSF" id="PIRSF002808">
    <property type="entry name" value="Hexose_phosphate_transp"/>
    <property type="match status" value="1"/>
</dbReference>
<dbReference type="GO" id="GO:0016020">
    <property type="term" value="C:membrane"/>
    <property type="evidence" value="ECO:0007669"/>
    <property type="project" value="UniProtKB-SubCell"/>
</dbReference>
<comment type="caution">
    <text evidence="10">The sequence shown here is derived from an EMBL/GenBank/DDBJ whole genome shotgun (WGS) entry which is preliminary data.</text>
</comment>
<proteinExistence type="inferred from homology"/>
<dbReference type="InterPro" id="IPR020846">
    <property type="entry name" value="MFS_dom"/>
</dbReference>
<comment type="subcellular location">
    <subcellularLocation>
        <location evidence="1">Membrane</location>
        <topology evidence="1">Multi-pass membrane protein</topology>
    </subcellularLocation>
</comment>
<dbReference type="PANTHER" id="PTHR43184">
    <property type="entry name" value="MAJOR FACILITATOR SUPERFAMILY TRANSPORTER 16, ISOFORM B"/>
    <property type="match status" value="1"/>
</dbReference>
<dbReference type="PROSITE" id="PS50850">
    <property type="entry name" value="MFS"/>
    <property type="match status" value="1"/>
</dbReference>
<dbReference type="InterPro" id="IPR036259">
    <property type="entry name" value="MFS_trans_sf"/>
</dbReference>
<evidence type="ECO:0000256" key="1">
    <source>
        <dbReference type="ARBA" id="ARBA00004141"/>
    </source>
</evidence>
<keyword evidence="7 8" id="KW-0472">Membrane</keyword>
<comment type="similarity">
    <text evidence="2">Belongs to the major facilitator superfamily. Organophosphate:Pi antiporter (OPA) (TC 2.A.1.4) family.</text>
</comment>
<keyword evidence="6 8" id="KW-1133">Transmembrane helix</keyword>
<evidence type="ECO:0000313" key="11">
    <source>
        <dbReference type="Proteomes" id="UP000597762"/>
    </source>
</evidence>
<dbReference type="Proteomes" id="UP000597762">
    <property type="component" value="Unassembled WGS sequence"/>
</dbReference>
<feature type="transmembrane region" description="Helical" evidence="8">
    <location>
        <begin position="82"/>
        <end position="100"/>
    </location>
</feature>
<evidence type="ECO:0000256" key="5">
    <source>
        <dbReference type="ARBA" id="ARBA00022692"/>
    </source>
</evidence>
<evidence type="ECO:0000313" key="10">
    <source>
        <dbReference type="EMBL" id="CAE1306891.1"/>
    </source>
</evidence>
<feature type="transmembrane region" description="Helical" evidence="8">
    <location>
        <begin position="140"/>
        <end position="162"/>
    </location>
</feature>
<dbReference type="Gene3D" id="1.20.1250.20">
    <property type="entry name" value="MFS general substrate transporter like domains"/>
    <property type="match status" value="2"/>
</dbReference>
<feature type="transmembrane region" description="Helical" evidence="8">
    <location>
        <begin position="356"/>
        <end position="374"/>
    </location>
</feature>
<dbReference type="EMBL" id="CAHIKZ030004081">
    <property type="protein sequence ID" value="CAE1306891.1"/>
    <property type="molecule type" value="Genomic_DNA"/>
</dbReference>
<keyword evidence="4" id="KW-0762">Sugar transport</keyword>
<organism evidence="10 11">
    <name type="scientific">Acanthosepion pharaonis</name>
    <name type="common">Pharaoh cuttlefish</name>
    <name type="synonym">Sepia pharaonis</name>
    <dbReference type="NCBI Taxonomy" id="158019"/>
    <lineage>
        <taxon>Eukaryota</taxon>
        <taxon>Metazoa</taxon>
        <taxon>Spiralia</taxon>
        <taxon>Lophotrochozoa</taxon>
        <taxon>Mollusca</taxon>
        <taxon>Cephalopoda</taxon>
        <taxon>Coleoidea</taxon>
        <taxon>Decapodiformes</taxon>
        <taxon>Sepiida</taxon>
        <taxon>Sepiina</taxon>
        <taxon>Sepiidae</taxon>
        <taxon>Acanthosepion</taxon>
    </lineage>
</organism>
<evidence type="ECO:0000256" key="4">
    <source>
        <dbReference type="ARBA" id="ARBA00022597"/>
    </source>
</evidence>
<evidence type="ECO:0000256" key="6">
    <source>
        <dbReference type="ARBA" id="ARBA00022989"/>
    </source>
</evidence>
<dbReference type="InterPro" id="IPR011701">
    <property type="entry name" value="MFS"/>
</dbReference>